<dbReference type="InterPro" id="IPR053827">
    <property type="entry name" value="Gp10_C"/>
</dbReference>
<feature type="domain" description="Baseplate structural protein Gp10 C-terminal" evidence="2">
    <location>
        <begin position="73"/>
        <end position="154"/>
    </location>
</feature>
<evidence type="ECO:0000259" key="2">
    <source>
        <dbReference type="Pfam" id="PF21939"/>
    </source>
</evidence>
<dbReference type="Pfam" id="PF21939">
    <property type="entry name" value="Gp10_C"/>
    <property type="match status" value="1"/>
</dbReference>
<dbReference type="AlphaFoldDB" id="A0A841TGW3"/>
<evidence type="ECO:0000313" key="4">
    <source>
        <dbReference type="Proteomes" id="UP000574133"/>
    </source>
</evidence>
<dbReference type="RefSeq" id="WP_185179458.1">
    <property type="nucleotide sequence ID" value="NZ_CBCSEP010000019.1"/>
</dbReference>
<sequence length="168" mass="17704">MSEAYLGEIRLFPMSYAPRGWAVCDGSLLSINQNQALFAIIGTTYGGDGRTTFALPDLRGRTPVFYGQGIALGQTGGEEAHTLTANEIPRHTHTAYASSSTATATVPAGNTWAVPDNASANTYQATADGVMSMQALRQAGASQPHTNMQPYAVVSFCICTAGIFPTHN</sequence>
<gene>
    <name evidence="3" type="ORF">H4Q31_12840</name>
</gene>
<name>A0A841TGW3_9BACL</name>
<dbReference type="Gene3D" id="3.90.1340.10">
    <property type="entry name" value="Phage tail collar domain"/>
    <property type="match status" value="1"/>
</dbReference>
<feature type="domain" description="Phage tail collar" evidence="1">
    <location>
        <begin position="7"/>
        <end position="63"/>
    </location>
</feature>
<evidence type="ECO:0000313" key="3">
    <source>
        <dbReference type="EMBL" id="MBB6678187.1"/>
    </source>
</evidence>
<comment type="caution">
    <text evidence="3">The sequence shown here is derived from an EMBL/GenBank/DDBJ whole genome shotgun (WGS) entry which is preliminary data.</text>
</comment>
<reference evidence="3 4" key="1">
    <citation type="submission" date="2020-08" db="EMBL/GenBank/DDBJ databases">
        <title>Cohnella phylogeny.</title>
        <authorList>
            <person name="Dunlap C."/>
        </authorList>
    </citation>
    <scope>NUCLEOTIDE SEQUENCE [LARGE SCALE GENOMIC DNA]</scope>
    <source>
        <strain evidence="3 4">DSM 103658</strain>
    </source>
</reference>
<dbReference type="InterPro" id="IPR011083">
    <property type="entry name" value="Phage_tail_collar_dom"/>
</dbReference>
<proteinExistence type="predicted"/>
<keyword evidence="4" id="KW-1185">Reference proteome</keyword>
<dbReference type="Pfam" id="PF07484">
    <property type="entry name" value="Collar"/>
    <property type="match status" value="1"/>
</dbReference>
<dbReference type="SUPFAM" id="SSF88874">
    <property type="entry name" value="Receptor-binding domain of short tail fibre protein gp12"/>
    <property type="match status" value="1"/>
</dbReference>
<dbReference type="EMBL" id="JACJVN010000051">
    <property type="protein sequence ID" value="MBB6678187.1"/>
    <property type="molecule type" value="Genomic_DNA"/>
</dbReference>
<organism evidence="3 4">
    <name type="scientific">Cohnella lubricantis</name>
    <dbReference type="NCBI Taxonomy" id="2163172"/>
    <lineage>
        <taxon>Bacteria</taxon>
        <taxon>Bacillati</taxon>
        <taxon>Bacillota</taxon>
        <taxon>Bacilli</taxon>
        <taxon>Bacillales</taxon>
        <taxon>Paenibacillaceae</taxon>
        <taxon>Cohnella</taxon>
    </lineage>
</organism>
<accession>A0A841TGW3</accession>
<protein>
    <submittedName>
        <fullName evidence="3">Phage tail protein</fullName>
    </submittedName>
</protein>
<dbReference type="Proteomes" id="UP000574133">
    <property type="component" value="Unassembled WGS sequence"/>
</dbReference>
<evidence type="ECO:0000259" key="1">
    <source>
        <dbReference type="Pfam" id="PF07484"/>
    </source>
</evidence>
<dbReference type="InterPro" id="IPR037053">
    <property type="entry name" value="Phage_tail_collar_dom_sf"/>
</dbReference>